<dbReference type="Gene3D" id="3.40.50.11190">
    <property type="match status" value="1"/>
</dbReference>
<dbReference type="EMBL" id="WOFE01000001">
    <property type="protein sequence ID" value="MBM5570883.1"/>
    <property type="molecule type" value="Genomic_DNA"/>
</dbReference>
<dbReference type="Gene3D" id="3.40.50.2000">
    <property type="entry name" value="Glycogen Phosphorylase B"/>
    <property type="match status" value="1"/>
</dbReference>
<name>A0ABS2C9R2_9NEIS</name>
<organism evidence="1 2">
    <name type="scientific">Deefgea chitinilytica</name>
    <dbReference type="NCBI Taxonomy" id="570276"/>
    <lineage>
        <taxon>Bacteria</taxon>
        <taxon>Pseudomonadati</taxon>
        <taxon>Pseudomonadota</taxon>
        <taxon>Betaproteobacteria</taxon>
        <taxon>Neisseriales</taxon>
        <taxon>Chitinibacteraceae</taxon>
        <taxon>Deefgea</taxon>
    </lineage>
</organism>
<keyword evidence="2" id="KW-1185">Reference proteome</keyword>
<dbReference type="RefSeq" id="WP_203570154.1">
    <property type="nucleotide sequence ID" value="NZ_WOFE01000001.1"/>
</dbReference>
<evidence type="ECO:0000313" key="2">
    <source>
        <dbReference type="Proteomes" id="UP001195660"/>
    </source>
</evidence>
<gene>
    <name evidence="1" type="ORF">GM173_04730</name>
</gene>
<sequence>MNYLILTEGGSTLGWGHLIRCAALALELNRLSLQGQMLIDWCGEVSTLPDLNVSSHFCAWRSDLSAVRSLIVAVDVVVLDSYQCTSFMIDNLLLLNRNVVFFDDYLHRTYPCGMVVDPTPLAEQTAYPIRNPLVTYCLGLSWTCIRSEFSERRLCRINRDTSHIFLALGAGEAFLPECIEAISGAYPKAHIHLIVRETPSVVLSSEKLHIYRNINANTLCQMIDFCDFGIVAGGQTLYEVLARCLPVIAFPVVDNQVLDVSYFNRLSAVHMVEQVGSWRLNLEKALLEMTSLEDVIERSLMTNLIDGLGAQRLANAIVDVFDIHGVIWQ</sequence>
<comment type="caution">
    <text evidence="1">The sequence shown here is derived from an EMBL/GenBank/DDBJ whole genome shotgun (WGS) entry which is preliminary data.</text>
</comment>
<proteinExistence type="predicted"/>
<dbReference type="Proteomes" id="UP001195660">
    <property type="component" value="Unassembled WGS sequence"/>
</dbReference>
<evidence type="ECO:0000313" key="1">
    <source>
        <dbReference type="EMBL" id="MBM5570883.1"/>
    </source>
</evidence>
<reference evidence="1 2" key="1">
    <citation type="submission" date="2019-11" db="EMBL/GenBank/DDBJ databases">
        <title>Novel Deefgea species.</title>
        <authorList>
            <person name="Han J.-H."/>
        </authorList>
    </citation>
    <scope>NUCLEOTIDE SEQUENCE [LARGE SCALE GENOMIC DNA]</scope>
    <source>
        <strain evidence="1 2">LMG 24817</strain>
    </source>
</reference>
<evidence type="ECO:0008006" key="3">
    <source>
        <dbReference type="Google" id="ProtNLM"/>
    </source>
</evidence>
<protein>
    <recommendedName>
        <fullName evidence="3">UDP-2,4-diacetamido-2,4, 6-trideoxy-beta-L-altropyranose hydrolase</fullName>
    </recommendedName>
</protein>
<accession>A0ABS2C9R2</accession>